<sequence>MQYENTYGFPKTPLNANGDTVYLENDFAPLIE</sequence>
<name>A0A645GLV5_9ZZZZ</name>
<gene>
    <name evidence="1" type="ORF">SDC9_172329</name>
</gene>
<proteinExistence type="predicted"/>
<organism evidence="1">
    <name type="scientific">bioreactor metagenome</name>
    <dbReference type="NCBI Taxonomy" id="1076179"/>
    <lineage>
        <taxon>unclassified sequences</taxon>
        <taxon>metagenomes</taxon>
        <taxon>ecological metagenomes</taxon>
    </lineage>
</organism>
<protein>
    <submittedName>
        <fullName evidence="1">Uncharacterized protein</fullName>
    </submittedName>
</protein>
<dbReference type="AlphaFoldDB" id="A0A645GLV5"/>
<comment type="caution">
    <text evidence="1">The sequence shown here is derived from an EMBL/GenBank/DDBJ whole genome shotgun (WGS) entry which is preliminary data.</text>
</comment>
<evidence type="ECO:0000313" key="1">
    <source>
        <dbReference type="EMBL" id="MPN24924.1"/>
    </source>
</evidence>
<reference evidence="1" key="1">
    <citation type="submission" date="2019-08" db="EMBL/GenBank/DDBJ databases">
        <authorList>
            <person name="Kucharzyk K."/>
            <person name="Murdoch R.W."/>
            <person name="Higgins S."/>
            <person name="Loffler F."/>
        </authorList>
    </citation>
    <scope>NUCLEOTIDE SEQUENCE</scope>
</reference>
<accession>A0A645GLV5</accession>
<dbReference type="EMBL" id="VSSQ01073932">
    <property type="protein sequence ID" value="MPN24924.1"/>
    <property type="molecule type" value="Genomic_DNA"/>
</dbReference>